<evidence type="ECO:0000313" key="2">
    <source>
        <dbReference type="Proteomes" id="UP001462502"/>
    </source>
</evidence>
<dbReference type="EMBL" id="JBDXMI010000013">
    <property type="protein sequence ID" value="MEO9387170.1"/>
    <property type="molecule type" value="Genomic_DNA"/>
</dbReference>
<dbReference type="Proteomes" id="UP001462502">
    <property type="component" value="Unassembled WGS sequence"/>
</dbReference>
<gene>
    <name evidence="1" type="ORF">ABI908_24035</name>
</gene>
<keyword evidence="2" id="KW-1185">Reference proteome</keyword>
<comment type="caution">
    <text evidence="1">The sequence shown here is derived from an EMBL/GenBank/DDBJ whole genome shotgun (WGS) entry which is preliminary data.</text>
</comment>
<dbReference type="RefSeq" id="WP_347936720.1">
    <property type="nucleotide sequence ID" value="NZ_CP158160.1"/>
</dbReference>
<reference evidence="1 2" key="1">
    <citation type="submission" date="2024-05" db="EMBL/GenBank/DDBJ databases">
        <authorList>
            <person name="De Oliveira J.P."/>
            <person name="Noriler S.A."/>
            <person name="De Oliveira A.G."/>
            <person name="Sipoli D.S."/>
        </authorList>
    </citation>
    <scope>NUCLEOTIDE SEQUENCE [LARGE SCALE GENOMIC DNA]</scope>
    <source>
        <strain evidence="1 2">LABIM192</strain>
    </source>
</reference>
<dbReference type="Gene3D" id="2.40.128.380">
    <property type="entry name" value="T3SS negative regulator GrlR"/>
    <property type="match status" value="1"/>
</dbReference>
<sequence length="117" mass="12430">MHNGLYGVRFVNGTVDFGSGTIVLRDGALNGGDAGFSYQGKIEKSTSEGPLVPVTGHIHVRRWNDAIVSVVPGANDYQLDVIGHYDRSTKRLELQGKSPTFPGVALAISGAHLVDLV</sequence>
<dbReference type="Pfam" id="PF16518">
    <property type="entry name" value="GrlR"/>
    <property type="match status" value="1"/>
</dbReference>
<dbReference type="InterPro" id="IPR032417">
    <property type="entry name" value="GrlR"/>
</dbReference>
<dbReference type="InterPro" id="IPR043019">
    <property type="entry name" value="GrlR_sf"/>
</dbReference>
<evidence type="ECO:0000313" key="1">
    <source>
        <dbReference type="EMBL" id="MEO9387170.1"/>
    </source>
</evidence>
<name>A0ABV0J0V2_9NEIS</name>
<proteinExistence type="predicted"/>
<accession>A0ABV0J0V2</accession>
<organism evidence="1 2">
    <name type="scientific">Chromobacterium phragmitis</name>
    <dbReference type="NCBI Taxonomy" id="2202141"/>
    <lineage>
        <taxon>Bacteria</taxon>
        <taxon>Pseudomonadati</taxon>
        <taxon>Pseudomonadota</taxon>
        <taxon>Betaproteobacteria</taxon>
        <taxon>Neisseriales</taxon>
        <taxon>Chromobacteriaceae</taxon>
        <taxon>Chromobacterium</taxon>
    </lineage>
</organism>
<protein>
    <submittedName>
        <fullName evidence="1">GrlR family regulatory protein</fullName>
    </submittedName>
</protein>